<dbReference type="AlphaFoldDB" id="A0A1R3H8C5"/>
<evidence type="ECO:0000313" key="2">
    <source>
        <dbReference type="EMBL" id="OMO66577.1"/>
    </source>
</evidence>
<dbReference type="Proteomes" id="UP000188268">
    <property type="component" value="Unassembled WGS sequence"/>
</dbReference>
<protein>
    <submittedName>
        <fullName evidence="2">Uncharacterized protein</fullName>
    </submittedName>
</protein>
<feature type="region of interest" description="Disordered" evidence="1">
    <location>
        <begin position="1"/>
        <end position="23"/>
    </location>
</feature>
<comment type="caution">
    <text evidence="2">The sequence shown here is derived from an EMBL/GenBank/DDBJ whole genome shotgun (WGS) entry which is preliminary data.</text>
</comment>
<evidence type="ECO:0000313" key="3">
    <source>
        <dbReference type="Proteomes" id="UP000188268"/>
    </source>
</evidence>
<keyword evidence="3" id="KW-1185">Reference proteome</keyword>
<reference evidence="2 3" key="1">
    <citation type="submission" date="2013-09" db="EMBL/GenBank/DDBJ databases">
        <title>Corchorus capsularis genome sequencing.</title>
        <authorList>
            <person name="Alam M."/>
            <person name="Haque M.S."/>
            <person name="Islam M.S."/>
            <person name="Emdad E.M."/>
            <person name="Islam M.M."/>
            <person name="Ahmed B."/>
            <person name="Halim A."/>
            <person name="Hossen Q.M.M."/>
            <person name="Hossain M.Z."/>
            <person name="Ahmed R."/>
            <person name="Khan M.M."/>
            <person name="Islam R."/>
            <person name="Rashid M.M."/>
            <person name="Khan S.A."/>
            <person name="Rahman M.S."/>
            <person name="Alam M."/>
        </authorList>
    </citation>
    <scope>NUCLEOTIDE SEQUENCE [LARGE SCALE GENOMIC DNA]</scope>
    <source>
        <strain evidence="3">cv. CVL-1</strain>
        <tissue evidence="2">Whole seedling</tissue>
    </source>
</reference>
<dbReference type="EMBL" id="AWWV01012516">
    <property type="protein sequence ID" value="OMO66577.1"/>
    <property type="molecule type" value="Genomic_DNA"/>
</dbReference>
<dbReference type="Gramene" id="OMO66577">
    <property type="protein sequence ID" value="OMO66577"/>
    <property type="gene ID" value="CCACVL1_21071"/>
</dbReference>
<name>A0A1R3H8C5_COCAP</name>
<sequence>MAAAHPASKGSARGVRMTPFGCA</sequence>
<accession>A0A1R3H8C5</accession>
<proteinExistence type="predicted"/>
<organism evidence="2 3">
    <name type="scientific">Corchorus capsularis</name>
    <name type="common">Jute</name>
    <dbReference type="NCBI Taxonomy" id="210143"/>
    <lineage>
        <taxon>Eukaryota</taxon>
        <taxon>Viridiplantae</taxon>
        <taxon>Streptophyta</taxon>
        <taxon>Embryophyta</taxon>
        <taxon>Tracheophyta</taxon>
        <taxon>Spermatophyta</taxon>
        <taxon>Magnoliopsida</taxon>
        <taxon>eudicotyledons</taxon>
        <taxon>Gunneridae</taxon>
        <taxon>Pentapetalae</taxon>
        <taxon>rosids</taxon>
        <taxon>malvids</taxon>
        <taxon>Malvales</taxon>
        <taxon>Malvaceae</taxon>
        <taxon>Grewioideae</taxon>
        <taxon>Apeibeae</taxon>
        <taxon>Corchorus</taxon>
    </lineage>
</organism>
<evidence type="ECO:0000256" key="1">
    <source>
        <dbReference type="SAM" id="MobiDB-lite"/>
    </source>
</evidence>
<gene>
    <name evidence="2" type="ORF">CCACVL1_21071</name>
</gene>